<feature type="domain" description="Aminotransferase class V" evidence="2">
    <location>
        <begin position="88"/>
        <end position="340"/>
    </location>
</feature>
<dbReference type="Proteomes" id="UP000268084">
    <property type="component" value="Chromosome"/>
</dbReference>
<dbReference type="SUPFAM" id="SSF53383">
    <property type="entry name" value="PLP-dependent transferases"/>
    <property type="match status" value="1"/>
</dbReference>
<reference evidence="3 4" key="1">
    <citation type="submission" date="2018-11" db="EMBL/GenBank/DDBJ databases">
        <authorList>
            <person name="Da X."/>
        </authorList>
    </citation>
    <scope>NUCLEOTIDE SEQUENCE [LARGE SCALE GENOMIC DNA]</scope>
    <source>
        <strain evidence="3 4">S14-144</strain>
    </source>
</reference>
<dbReference type="OrthoDB" id="250246at2"/>
<accession>A0A3G8ZWP3</accession>
<proteinExistence type="predicted"/>
<organism evidence="3 4">
    <name type="scientific">Nakamurella antarctica</name>
    <dbReference type="NCBI Taxonomy" id="1902245"/>
    <lineage>
        <taxon>Bacteria</taxon>
        <taxon>Bacillati</taxon>
        <taxon>Actinomycetota</taxon>
        <taxon>Actinomycetes</taxon>
        <taxon>Nakamurellales</taxon>
        <taxon>Nakamurellaceae</taxon>
        <taxon>Nakamurella</taxon>
    </lineage>
</organism>
<dbReference type="EMBL" id="CP034170">
    <property type="protein sequence ID" value="AZI58436.1"/>
    <property type="molecule type" value="Genomic_DNA"/>
</dbReference>
<dbReference type="Gene3D" id="3.40.640.10">
    <property type="entry name" value="Type I PLP-dependent aspartate aminotransferase-like (Major domain)"/>
    <property type="match status" value="1"/>
</dbReference>
<sequence length="413" mass="45198">MRLRPAVPCPRRVGRQRQVVTATRTQPLNSPPPGLTDIEAIRALYRLDPDVVHLNHGSYGAVPQFVVAERRRIEDRIDANSNRELRYLLESEFHTTRHTLAAFCGIDPGGLAMVENVTTGASAVLESFPLRASDQVVVPDDLYPSVHMAVQRACSRADAELVSVPTPFLTPVNECVDRLLSKVGSRTRLVVTDHISTMSARVWPVHELGSTLADRGVAYLVDASHAPGPIEHPAKDLPCDFWIGSFHKWVGAPRGSAGLWVAPQWRSSMQSPVISHANGWNYPQLFDWSGTHDVTPALATPSAIAFLEWLGGSVLWQRSVSVARTANDFLHHRWGGRVLDPSPAIPMIVVEVPEAVVAPEQLGNAARWLSDVAKVEAVLFPMYGSGWARLSTPVYACEADIAKFAEALEAYPG</sequence>
<dbReference type="PANTHER" id="PTHR43092:SF2">
    <property type="entry name" value="HERCYNYLCYSTEINE SULFOXIDE LYASE"/>
    <property type="match status" value="1"/>
</dbReference>
<name>A0A3G8ZWP3_9ACTN</name>
<keyword evidence="3" id="KW-0032">Aminotransferase</keyword>
<keyword evidence="1" id="KW-0663">Pyridoxal phosphate</keyword>
<evidence type="ECO:0000313" key="3">
    <source>
        <dbReference type="EMBL" id="AZI58436.1"/>
    </source>
</evidence>
<evidence type="ECO:0000259" key="2">
    <source>
        <dbReference type="Pfam" id="PF00266"/>
    </source>
</evidence>
<keyword evidence="3" id="KW-0808">Transferase</keyword>
<dbReference type="Gene3D" id="3.90.1150.10">
    <property type="entry name" value="Aspartate Aminotransferase, domain 1"/>
    <property type="match status" value="1"/>
</dbReference>
<dbReference type="AlphaFoldDB" id="A0A3G8ZWP3"/>
<dbReference type="InterPro" id="IPR015422">
    <property type="entry name" value="PyrdxlP-dep_Trfase_small"/>
</dbReference>
<evidence type="ECO:0000313" key="4">
    <source>
        <dbReference type="Proteomes" id="UP000268084"/>
    </source>
</evidence>
<dbReference type="InterPro" id="IPR015421">
    <property type="entry name" value="PyrdxlP-dep_Trfase_major"/>
</dbReference>
<reference evidence="3 4" key="2">
    <citation type="submission" date="2018-12" db="EMBL/GenBank/DDBJ databases">
        <title>Nakamurella antarcticus sp. nov., isolated from Antarctica South Shetland Islands soil.</title>
        <authorList>
            <person name="Peng F."/>
        </authorList>
    </citation>
    <scope>NUCLEOTIDE SEQUENCE [LARGE SCALE GENOMIC DNA]</scope>
    <source>
        <strain evidence="3 4">S14-144</strain>
    </source>
</reference>
<dbReference type="Pfam" id="PF00266">
    <property type="entry name" value="Aminotran_5"/>
    <property type="match status" value="1"/>
</dbReference>
<protein>
    <submittedName>
        <fullName evidence="3">Aminotransferase class V-fold PLP-dependent enzyme</fullName>
    </submittedName>
</protein>
<dbReference type="InterPro" id="IPR015424">
    <property type="entry name" value="PyrdxlP-dep_Trfase"/>
</dbReference>
<gene>
    <name evidence="3" type="ORF">EH165_10100</name>
</gene>
<evidence type="ECO:0000256" key="1">
    <source>
        <dbReference type="ARBA" id="ARBA00022898"/>
    </source>
</evidence>
<dbReference type="GO" id="GO:0008483">
    <property type="term" value="F:transaminase activity"/>
    <property type="evidence" value="ECO:0007669"/>
    <property type="project" value="UniProtKB-KW"/>
</dbReference>
<dbReference type="InterPro" id="IPR000192">
    <property type="entry name" value="Aminotrans_V_dom"/>
</dbReference>
<dbReference type="PANTHER" id="PTHR43092">
    <property type="entry name" value="L-CYSTEINE DESULFHYDRASE"/>
    <property type="match status" value="1"/>
</dbReference>
<dbReference type="KEGG" id="nak:EH165_10100"/>
<keyword evidence="4" id="KW-1185">Reference proteome</keyword>